<keyword evidence="2" id="KW-0560">Oxidoreductase</keyword>
<dbReference type="SUPFAM" id="SSF51735">
    <property type="entry name" value="NAD(P)-binding Rossmann-fold domains"/>
    <property type="match status" value="1"/>
</dbReference>
<dbReference type="EMBL" id="CAXAMM010042984">
    <property type="protein sequence ID" value="CAK9107855.1"/>
    <property type="molecule type" value="Genomic_DNA"/>
</dbReference>
<comment type="pathway">
    <text evidence="6">Amino-acid biosynthesis.</text>
</comment>
<dbReference type="CDD" id="cd04905">
    <property type="entry name" value="ACT_CM-PDT"/>
    <property type="match status" value="1"/>
</dbReference>
<keyword evidence="1" id="KW-0028">Amino-acid biosynthesis</keyword>
<dbReference type="InterPro" id="IPR045865">
    <property type="entry name" value="ACT-like_dom_sf"/>
</dbReference>
<dbReference type="PROSITE" id="PS51176">
    <property type="entry name" value="PDH_ADH"/>
    <property type="match status" value="1"/>
</dbReference>
<dbReference type="Gene3D" id="3.30.70.260">
    <property type="match status" value="1"/>
</dbReference>
<dbReference type="PANTHER" id="PTHR21022:SF19">
    <property type="entry name" value="PREPHENATE DEHYDRATASE-RELATED"/>
    <property type="match status" value="1"/>
</dbReference>
<dbReference type="CDD" id="cd13631">
    <property type="entry name" value="PBP2_Ct-PDT_like"/>
    <property type="match status" value="1"/>
</dbReference>
<dbReference type="PROSITE" id="PS00857">
    <property type="entry name" value="PREPHENATE_DEHYDR_1"/>
    <property type="match status" value="1"/>
</dbReference>
<comment type="caution">
    <text evidence="9">The sequence shown here is derived from an EMBL/GenBank/DDBJ whole genome shotgun (WGS) entry which is preliminary data.</text>
</comment>
<dbReference type="PROSITE" id="PS00858">
    <property type="entry name" value="PREPHENATE_DEHYDR_2"/>
    <property type="match status" value="1"/>
</dbReference>
<accession>A0ABP0S6C6</accession>
<dbReference type="InterPro" id="IPR028939">
    <property type="entry name" value="P5C_Rdtase_cat_N"/>
</dbReference>
<dbReference type="Pfam" id="PF00800">
    <property type="entry name" value="PDT"/>
    <property type="match status" value="1"/>
</dbReference>
<evidence type="ECO:0000313" key="9">
    <source>
        <dbReference type="EMBL" id="CAK9107855.1"/>
    </source>
</evidence>
<feature type="domain" description="Prephenate dehydratase" evidence="7">
    <location>
        <begin position="7"/>
        <end position="184"/>
    </location>
</feature>
<dbReference type="SUPFAM" id="SSF53850">
    <property type="entry name" value="Periplasmic binding protein-like II"/>
    <property type="match status" value="1"/>
</dbReference>
<dbReference type="InterPro" id="IPR001086">
    <property type="entry name" value="Preph_deHydtase"/>
</dbReference>
<dbReference type="PANTHER" id="PTHR21022">
    <property type="entry name" value="PREPHENATE DEHYDRATASE P PROTEIN"/>
    <property type="match status" value="1"/>
</dbReference>
<evidence type="ECO:0000256" key="4">
    <source>
        <dbReference type="ARBA" id="ARBA00023222"/>
    </source>
</evidence>
<evidence type="ECO:0000256" key="3">
    <source>
        <dbReference type="ARBA" id="ARBA00023141"/>
    </source>
</evidence>
<evidence type="ECO:0000256" key="2">
    <source>
        <dbReference type="ARBA" id="ARBA00023002"/>
    </source>
</evidence>
<dbReference type="InterPro" id="IPR036291">
    <property type="entry name" value="NAD(P)-bd_dom_sf"/>
</dbReference>
<reference evidence="9 10" key="1">
    <citation type="submission" date="2024-02" db="EMBL/GenBank/DDBJ databases">
        <authorList>
            <person name="Chen Y."/>
            <person name="Shah S."/>
            <person name="Dougan E. K."/>
            <person name="Thang M."/>
            <person name="Chan C."/>
        </authorList>
    </citation>
    <scope>NUCLEOTIDE SEQUENCE [LARGE SCALE GENOMIC DNA]</scope>
</reference>
<evidence type="ECO:0000256" key="1">
    <source>
        <dbReference type="ARBA" id="ARBA00022605"/>
    </source>
</evidence>
<dbReference type="Pfam" id="PF03807">
    <property type="entry name" value="F420_oxidored"/>
    <property type="match status" value="1"/>
</dbReference>
<dbReference type="Gene3D" id="3.40.190.10">
    <property type="entry name" value="Periplasmic binding protein-like II"/>
    <property type="match status" value="2"/>
</dbReference>
<dbReference type="Gene3D" id="3.40.50.720">
    <property type="entry name" value="NAD(P)-binding Rossmann-like Domain"/>
    <property type="match status" value="1"/>
</dbReference>
<evidence type="ECO:0000256" key="6">
    <source>
        <dbReference type="ARBA" id="ARBA00029440"/>
    </source>
</evidence>
<proteinExistence type="predicted"/>
<keyword evidence="3" id="KW-0057">Aromatic amino acid biosynthesis</keyword>
<evidence type="ECO:0000256" key="5">
    <source>
        <dbReference type="ARBA" id="ARBA00023239"/>
    </source>
</evidence>
<keyword evidence="5" id="KW-0456">Lyase</keyword>
<dbReference type="SUPFAM" id="SSF55021">
    <property type="entry name" value="ACT-like"/>
    <property type="match status" value="1"/>
</dbReference>
<keyword evidence="10" id="KW-1185">Reference proteome</keyword>
<dbReference type="Proteomes" id="UP001642464">
    <property type="component" value="Unassembled WGS sequence"/>
</dbReference>
<name>A0ABP0S6C6_9DINO</name>
<dbReference type="InterPro" id="IPR018528">
    <property type="entry name" value="Preph_deHydtase_CS"/>
</dbReference>
<evidence type="ECO:0000259" key="8">
    <source>
        <dbReference type="PROSITE" id="PS51176"/>
    </source>
</evidence>
<dbReference type="PROSITE" id="PS51171">
    <property type="entry name" value="PREPHENATE_DEHYDR_3"/>
    <property type="match status" value="1"/>
</dbReference>
<evidence type="ECO:0008006" key="11">
    <source>
        <dbReference type="Google" id="ProtNLM"/>
    </source>
</evidence>
<protein>
    <recommendedName>
        <fullName evidence="11">Prephenate dehydratase</fullName>
    </recommendedName>
</protein>
<feature type="domain" description="Prephenate/arogenate dehydrogenase" evidence="8">
    <location>
        <begin position="331"/>
        <end position="542"/>
    </location>
</feature>
<organism evidence="9 10">
    <name type="scientific">Durusdinium trenchii</name>
    <dbReference type="NCBI Taxonomy" id="1381693"/>
    <lineage>
        <taxon>Eukaryota</taxon>
        <taxon>Sar</taxon>
        <taxon>Alveolata</taxon>
        <taxon>Dinophyceae</taxon>
        <taxon>Suessiales</taxon>
        <taxon>Symbiodiniaceae</taxon>
        <taxon>Durusdinium</taxon>
    </lineage>
</organism>
<evidence type="ECO:0000313" key="10">
    <source>
        <dbReference type="Proteomes" id="UP001642464"/>
    </source>
</evidence>
<keyword evidence="4" id="KW-0584">Phenylalanine biosynthesis</keyword>
<evidence type="ECO:0000259" key="7">
    <source>
        <dbReference type="PROSITE" id="PS51171"/>
    </source>
</evidence>
<dbReference type="InterPro" id="IPR003099">
    <property type="entry name" value="Prephen_DH"/>
</dbReference>
<gene>
    <name evidence="9" type="ORF">SCF082_LOCUS50195</name>
</gene>
<sequence length="542" mass="59843">MTSTAYTVAFQGENGAYSEQATYALLGREGIQAVGYQSFDDAFAAISDGKVHLLLVPIENTLGGTIHANCDLQLQHNLFIIAEHNLRIRHCLMALPGSKKADLQKVISHPQALAQCNSYLKSNELVGEAAYDTAGSAKLISEGKLKGVGAICSELAAEHFGLEILEKGIEDDQNNFTRFILLRPHPVHIPPGLPCKTSIVFSLDNIAGALFKALSVFALRDIDLSKIESRPCKTDIMSKLERLYLSMAGGDVTRAKRTKLSDENRFRYLFYVDFLASVEDLNVANALRHLQEMTTFFRVLGSFPRAGSVVGLEHLGNRIALPLNPSKPPKKRIGVLGFGTFGQFIAKKLASEHDVFASSRENYSSIASNCGVTWCNTLDELLAQQLEILIISVSILSFDSIVRRICSSIAAKDSGDSSHRLLVVDVLSVKVHAKTTLLSLLPESCDILCTHPMFGPQSGKHGWAGLPFVFERVRLNNARRCEDFLKWWERQGCRMVNACPCGRRLSIRRASNLFCSLWTTHVQIALIYSLRFSNTIRTLPSS</sequence>